<keyword evidence="8 16" id="KW-0418">Kinase</keyword>
<evidence type="ECO:0000256" key="6">
    <source>
        <dbReference type="ARBA" id="ARBA00022679"/>
    </source>
</evidence>
<evidence type="ECO:0000256" key="1">
    <source>
        <dbReference type="ARBA" id="ARBA00000085"/>
    </source>
</evidence>
<keyword evidence="5 11" id="KW-0597">Phosphoprotein</keyword>
<dbReference type="EC" id="2.7.13.3" evidence="4"/>
<keyword evidence="7 13" id="KW-0812">Transmembrane</keyword>
<dbReference type="InterPro" id="IPR036890">
    <property type="entry name" value="HATPase_C_sf"/>
</dbReference>
<evidence type="ECO:0000259" key="14">
    <source>
        <dbReference type="PROSITE" id="PS50109"/>
    </source>
</evidence>
<comment type="catalytic activity">
    <reaction evidence="1">
        <text>ATP + protein L-histidine = ADP + protein N-phospho-L-histidine.</text>
        <dbReference type="EC" id="2.7.13.3"/>
    </reaction>
</comment>
<reference evidence="17" key="1">
    <citation type="journal article" date="2019" name="Int. J. Syst. Evol. Microbiol.">
        <title>The Global Catalogue of Microorganisms (GCM) 10K type strain sequencing project: providing services to taxonomists for standard genome sequencing and annotation.</title>
        <authorList>
            <consortium name="The Broad Institute Genomics Platform"/>
            <consortium name="The Broad Institute Genome Sequencing Center for Infectious Disease"/>
            <person name="Wu L."/>
            <person name="Ma J."/>
        </authorList>
    </citation>
    <scope>NUCLEOTIDE SEQUENCE [LARGE SCALE GENOMIC DNA]</scope>
    <source>
        <strain evidence="17">CGMCC 1.16031</strain>
    </source>
</reference>
<keyword evidence="12" id="KW-0175">Coiled coil</keyword>
<dbReference type="Gene3D" id="3.40.50.2300">
    <property type="match status" value="1"/>
</dbReference>
<feature type="transmembrane region" description="Helical" evidence="13">
    <location>
        <begin position="6"/>
        <end position="25"/>
    </location>
</feature>
<keyword evidence="17" id="KW-1185">Reference proteome</keyword>
<dbReference type="PROSITE" id="PS50283">
    <property type="entry name" value="NA_SOLUT_SYMP_3"/>
    <property type="match status" value="1"/>
</dbReference>
<evidence type="ECO:0000256" key="3">
    <source>
        <dbReference type="ARBA" id="ARBA00006434"/>
    </source>
</evidence>
<feature type="transmembrane region" description="Helical" evidence="13">
    <location>
        <begin position="375"/>
        <end position="395"/>
    </location>
</feature>
<dbReference type="Proteomes" id="UP001596364">
    <property type="component" value="Unassembled WGS sequence"/>
</dbReference>
<dbReference type="InterPro" id="IPR003661">
    <property type="entry name" value="HisK_dim/P_dom"/>
</dbReference>
<dbReference type="InterPro" id="IPR036097">
    <property type="entry name" value="HisK_dim/P_sf"/>
</dbReference>
<evidence type="ECO:0000256" key="11">
    <source>
        <dbReference type="PROSITE-ProRule" id="PRU00169"/>
    </source>
</evidence>
<feature type="transmembrane region" description="Helical" evidence="13">
    <location>
        <begin position="434"/>
        <end position="454"/>
    </location>
</feature>
<feature type="domain" description="Response regulatory" evidence="15">
    <location>
        <begin position="1005"/>
        <end position="1119"/>
    </location>
</feature>
<dbReference type="InterPro" id="IPR011006">
    <property type="entry name" value="CheY-like_superfamily"/>
</dbReference>
<feature type="transmembrane region" description="Helical" evidence="13">
    <location>
        <begin position="276"/>
        <end position="300"/>
    </location>
</feature>
<dbReference type="InterPro" id="IPR038377">
    <property type="entry name" value="Na/Glc_symporter_sf"/>
</dbReference>
<evidence type="ECO:0000313" key="17">
    <source>
        <dbReference type="Proteomes" id="UP001596364"/>
    </source>
</evidence>
<dbReference type="PANTHER" id="PTHR43047">
    <property type="entry name" value="TWO-COMPONENT HISTIDINE PROTEIN KINASE"/>
    <property type="match status" value="1"/>
</dbReference>
<dbReference type="SUPFAM" id="SSF52172">
    <property type="entry name" value="CheY-like"/>
    <property type="match status" value="1"/>
</dbReference>
<dbReference type="Pfam" id="PF02518">
    <property type="entry name" value="HATPase_c"/>
    <property type="match status" value="1"/>
</dbReference>
<comment type="caution">
    <text evidence="16">The sequence shown here is derived from an EMBL/GenBank/DDBJ whole genome shotgun (WGS) entry which is preliminary data.</text>
</comment>
<dbReference type="SMART" id="SM00448">
    <property type="entry name" value="REC"/>
    <property type="match status" value="1"/>
</dbReference>
<dbReference type="EMBL" id="JBHSUS010000001">
    <property type="protein sequence ID" value="MFC6441584.1"/>
    <property type="molecule type" value="Genomic_DNA"/>
</dbReference>
<evidence type="ECO:0000256" key="7">
    <source>
        <dbReference type="ARBA" id="ARBA00022692"/>
    </source>
</evidence>
<dbReference type="SMART" id="SM00387">
    <property type="entry name" value="HATPase_c"/>
    <property type="match status" value="1"/>
</dbReference>
<dbReference type="Pfam" id="PF00072">
    <property type="entry name" value="Response_reg"/>
    <property type="match status" value="1"/>
</dbReference>
<feature type="domain" description="Histidine kinase" evidence="14">
    <location>
        <begin position="770"/>
        <end position="981"/>
    </location>
</feature>
<comment type="subcellular location">
    <subcellularLocation>
        <location evidence="2">Membrane</location>
        <topology evidence="2">Multi-pass membrane protein</topology>
    </subcellularLocation>
</comment>
<evidence type="ECO:0000256" key="5">
    <source>
        <dbReference type="ARBA" id="ARBA00022553"/>
    </source>
</evidence>
<feature type="transmembrane region" description="Helical" evidence="13">
    <location>
        <begin position="184"/>
        <end position="211"/>
    </location>
</feature>
<dbReference type="InterPro" id="IPR001734">
    <property type="entry name" value="Na/solute_symporter"/>
</dbReference>
<protein>
    <recommendedName>
        <fullName evidence="4">histidine kinase</fullName>
        <ecNumber evidence="4">2.7.13.3</ecNumber>
    </recommendedName>
</protein>
<sequence length="1123" mass="123377">MLNLTTVLILAVGYLVILFAVAWYGDKVAIRNRQRPWIYSLALGVHCSSWSFFGTTLQSYQYGWAFTPTYLGSVLLFAFGYPLLWQIIKICRRHNIASLADFISVRYDKSASLAAVVTLLALLGVVPYIALQLDAITTSINFVSDGSLTRISGGTGLAVTIAMAVFAILFGTRQVNLTEKNPGLMLAIAFESVVKLAAFIIVGLFICYGLFDGVVDLIAQASQQPISNNVTQREGAWLVYSGHILLGICSVFCLPRQFHINFVENNGEQELRTARWAFPLYLFAINLFVLPIAMAGSVIFGEGTVRADTFILALPMQAGNESMTLLGLVGGIASATSMVIVATLSVGIMVSNNLLTPLLLTRRQPQPSTQLNSAVLLRIRRITIVLVVAAAYLYFQRISQSAPLVNSGVIAMSLLAQLTPALLLGMFWSRASWLAALSSIITGILACAVLQLWPSIKGSYYFDPPPGDWQLTEGFLISLGLNTLVFVLISLLSSRKSISSFRQFHAKGGTVSALKAGTILELAEKFFTHPAQDEFARRLKGVDADDIALAAVLADFEKSLTAVLGNTGAKLLLGSVAQDAPPVKGLVEMVEEVGQRYQFNLELLQSSIGHIDQGIAVVDSNLNLVAWNQRYIELFDFPDALIKAGVNVRELLQFNADRGLFGDGEDIQQAIDKRIAFLRQGSRYKFLRTYAHGTVIEINGNPMPGGGFVTTYTDITEYVETQRQLNAAKQDLEQRVEERTQQLQQANQQLQLAKQDAERANDSKTRFLAAAGHDLMQPFNAATLFAATLEQQTRNTDLAESVHGMQQSLSSAEELLRMLLDISKLDTGVLRPVKTLFNLNEILQPLANEFTVIARQKGLTLKVVPCNVYVYSDKTLLRRIIQNLLSNAVRYTRSGKVLMGCRRNGKHLGIQVLDTGPGIPADQQQQIFTEFHQLDKEAGSQGLGLGLTIVDKISRLLGHAINLTSQLGNGTCFTVTIERYAPVLTQIKADVPSKPESHTPLAGKHVVVIDDDEQILQAMQSLLTEWGAQVVTISEHTDLQRHFAMQADLIIADYHLKHGENGVDWAISLLQHWPESVPVILNSANHDEEIRARAIEHGFAFLHKPVKAGALKRLIRRELALES</sequence>
<dbReference type="PROSITE" id="PS50110">
    <property type="entry name" value="RESPONSE_REGULATORY"/>
    <property type="match status" value="1"/>
</dbReference>
<evidence type="ECO:0000259" key="15">
    <source>
        <dbReference type="PROSITE" id="PS50110"/>
    </source>
</evidence>
<dbReference type="CDD" id="cd00082">
    <property type="entry name" value="HisKA"/>
    <property type="match status" value="1"/>
</dbReference>
<feature type="modified residue" description="4-aspartylphosphate" evidence="11">
    <location>
        <position position="1053"/>
    </location>
</feature>
<feature type="transmembrane region" description="Helical" evidence="13">
    <location>
        <begin position="407"/>
        <end position="427"/>
    </location>
</feature>
<dbReference type="InterPro" id="IPR035965">
    <property type="entry name" value="PAS-like_dom_sf"/>
</dbReference>
<dbReference type="Pfam" id="PF00512">
    <property type="entry name" value="HisKA"/>
    <property type="match status" value="1"/>
</dbReference>
<dbReference type="SUPFAM" id="SSF55785">
    <property type="entry name" value="PYP-like sensor domain (PAS domain)"/>
    <property type="match status" value="1"/>
</dbReference>
<keyword evidence="6" id="KW-0808">Transferase</keyword>
<dbReference type="PROSITE" id="PS50109">
    <property type="entry name" value="HIS_KIN"/>
    <property type="match status" value="1"/>
</dbReference>
<dbReference type="InterPro" id="IPR005467">
    <property type="entry name" value="His_kinase_dom"/>
</dbReference>
<feature type="transmembrane region" description="Helical" evidence="13">
    <location>
        <begin position="237"/>
        <end position="255"/>
    </location>
</feature>
<dbReference type="InterPro" id="IPR001789">
    <property type="entry name" value="Sig_transdc_resp-reg_receiver"/>
</dbReference>
<dbReference type="NCBIfam" id="NF041832">
    <property type="entry name" value="near_NosP_CTERM"/>
    <property type="match status" value="1"/>
</dbReference>
<evidence type="ECO:0000256" key="12">
    <source>
        <dbReference type="SAM" id="Coils"/>
    </source>
</evidence>
<evidence type="ECO:0000313" key="16">
    <source>
        <dbReference type="EMBL" id="MFC6441584.1"/>
    </source>
</evidence>
<dbReference type="SUPFAM" id="SSF55874">
    <property type="entry name" value="ATPase domain of HSP90 chaperone/DNA topoisomerase II/histidine kinase"/>
    <property type="match status" value="1"/>
</dbReference>
<name>A0ABW1XPK9_9ALTE</name>
<dbReference type="CDD" id="cd00075">
    <property type="entry name" value="HATPase"/>
    <property type="match status" value="1"/>
</dbReference>
<dbReference type="Gene3D" id="3.30.450.20">
    <property type="entry name" value="PAS domain"/>
    <property type="match status" value="1"/>
</dbReference>
<gene>
    <name evidence="16" type="ORF">ACFP85_15630</name>
</gene>
<accession>A0ABW1XPK9</accession>
<dbReference type="Pfam" id="PF12860">
    <property type="entry name" value="PAS_7"/>
    <property type="match status" value="1"/>
</dbReference>
<dbReference type="GO" id="GO:0016301">
    <property type="term" value="F:kinase activity"/>
    <property type="evidence" value="ECO:0007669"/>
    <property type="project" value="UniProtKB-KW"/>
</dbReference>
<dbReference type="PANTHER" id="PTHR43047:SF9">
    <property type="entry name" value="HISTIDINE KINASE"/>
    <property type="match status" value="1"/>
</dbReference>
<keyword evidence="10 13" id="KW-0472">Membrane</keyword>
<dbReference type="SUPFAM" id="SSF47384">
    <property type="entry name" value="Homodimeric domain of signal transducing histidine kinase"/>
    <property type="match status" value="1"/>
</dbReference>
<comment type="similarity">
    <text evidence="3">Belongs to the sodium:solute symporter (SSF) (TC 2.A.21) family.</text>
</comment>
<dbReference type="PRINTS" id="PR00344">
    <property type="entry name" value="BCTRLSENSOR"/>
</dbReference>
<feature type="coiled-coil region" evidence="12">
    <location>
        <begin position="715"/>
        <end position="763"/>
    </location>
</feature>
<organism evidence="16 17">
    <name type="scientific">Pseudobowmanella zhangzhouensis</name>
    <dbReference type="NCBI Taxonomy" id="1537679"/>
    <lineage>
        <taxon>Bacteria</taxon>
        <taxon>Pseudomonadati</taxon>
        <taxon>Pseudomonadota</taxon>
        <taxon>Gammaproteobacteria</taxon>
        <taxon>Alteromonadales</taxon>
        <taxon>Alteromonadaceae</taxon>
    </lineage>
</organism>
<feature type="transmembrane region" description="Helical" evidence="13">
    <location>
        <begin position="325"/>
        <end position="355"/>
    </location>
</feature>
<evidence type="ECO:0000256" key="2">
    <source>
        <dbReference type="ARBA" id="ARBA00004141"/>
    </source>
</evidence>
<dbReference type="Gene3D" id="3.30.565.10">
    <property type="entry name" value="Histidine kinase-like ATPase, C-terminal domain"/>
    <property type="match status" value="1"/>
</dbReference>
<dbReference type="Gene3D" id="1.20.1730.10">
    <property type="entry name" value="Sodium/glucose cotransporter"/>
    <property type="match status" value="1"/>
</dbReference>
<evidence type="ECO:0000256" key="10">
    <source>
        <dbReference type="ARBA" id="ARBA00023136"/>
    </source>
</evidence>
<evidence type="ECO:0000256" key="9">
    <source>
        <dbReference type="ARBA" id="ARBA00022989"/>
    </source>
</evidence>
<dbReference type="CDD" id="cd10322">
    <property type="entry name" value="SLC5sbd"/>
    <property type="match status" value="1"/>
</dbReference>
<feature type="transmembrane region" description="Helical" evidence="13">
    <location>
        <begin position="37"/>
        <end position="57"/>
    </location>
</feature>
<evidence type="ECO:0000256" key="4">
    <source>
        <dbReference type="ARBA" id="ARBA00012438"/>
    </source>
</evidence>
<dbReference type="Gene3D" id="1.10.287.130">
    <property type="match status" value="1"/>
</dbReference>
<keyword evidence="9 13" id="KW-1133">Transmembrane helix</keyword>
<dbReference type="SMART" id="SM00388">
    <property type="entry name" value="HisKA"/>
    <property type="match status" value="1"/>
</dbReference>
<feature type="transmembrane region" description="Helical" evidence="13">
    <location>
        <begin position="151"/>
        <end position="172"/>
    </location>
</feature>
<dbReference type="InterPro" id="IPR003594">
    <property type="entry name" value="HATPase_dom"/>
</dbReference>
<dbReference type="InterPro" id="IPR004358">
    <property type="entry name" value="Sig_transdc_His_kin-like_C"/>
</dbReference>
<proteinExistence type="inferred from homology"/>
<evidence type="ECO:0000256" key="8">
    <source>
        <dbReference type="ARBA" id="ARBA00022777"/>
    </source>
</evidence>
<feature type="transmembrane region" description="Helical" evidence="13">
    <location>
        <begin position="474"/>
        <end position="492"/>
    </location>
</feature>
<dbReference type="CDD" id="cd00156">
    <property type="entry name" value="REC"/>
    <property type="match status" value="1"/>
</dbReference>
<dbReference type="RefSeq" id="WP_377148810.1">
    <property type="nucleotide sequence ID" value="NZ_JBHSUS010000001.1"/>
</dbReference>
<evidence type="ECO:0000256" key="13">
    <source>
        <dbReference type="SAM" id="Phobius"/>
    </source>
</evidence>
<feature type="transmembrane region" description="Helical" evidence="13">
    <location>
        <begin position="111"/>
        <end position="131"/>
    </location>
</feature>
<feature type="transmembrane region" description="Helical" evidence="13">
    <location>
        <begin position="69"/>
        <end position="90"/>
    </location>
</feature>